<dbReference type="InterPro" id="IPR007554">
    <property type="entry name" value="Glycerophosphate_synth"/>
</dbReference>
<dbReference type="EMBL" id="FRCB01000001">
    <property type="protein sequence ID" value="SHL35474.1"/>
    <property type="molecule type" value="Genomic_DNA"/>
</dbReference>
<dbReference type="Gene3D" id="3.40.50.150">
    <property type="entry name" value="Vaccinia Virus protein VP39"/>
    <property type="match status" value="1"/>
</dbReference>
<reference evidence="5 6" key="1">
    <citation type="submission" date="2016-11" db="EMBL/GenBank/DDBJ databases">
        <authorList>
            <person name="Varghese N."/>
            <person name="Submissions S."/>
        </authorList>
    </citation>
    <scope>NUCLEOTIDE SEQUENCE [LARGE SCALE GENOMIC DNA]</scope>
    <source>
        <strain evidence="5 6">DSM 28249</strain>
    </source>
</reference>
<keyword evidence="3" id="KW-0949">S-adenosyl-L-methionine</keyword>
<dbReference type="GO" id="GO:0016020">
    <property type="term" value="C:membrane"/>
    <property type="evidence" value="ECO:0007669"/>
    <property type="project" value="InterPro"/>
</dbReference>
<evidence type="ECO:0000256" key="3">
    <source>
        <dbReference type="ARBA" id="ARBA00022691"/>
    </source>
</evidence>
<dbReference type="InterPro" id="IPR043148">
    <property type="entry name" value="TagF_C"/>
</dbReference>
<dbReference type="Gene3D" id="3.40.50.12580">
    <property type="match status" value="1"/>
</dbReference>
<dbReference type="GO" id="GO:0047355">
    <property type="term" value="F:CDP-glycerol glycerophosphotransferase activity"/>
    <property type="evidence" value="ECO:0007669"/>
    <property type="project" value="InterPro"/>
</dbReference>
<keyword evidence="2 5" id="KW-0808">Transferase</keyword>
<evidence type="ECO:0000256" key="1">
    <source>
        <dbReference type="ARBA" id="ARBA00022603"/>
    </source>
</evidence>
<dbReference type="Pfam" id="PF13649">
    <property type="entry name" value="Methyltransf_25"/>
    <property type="match status" value="1"/>
</dbReference>
<keyword evidence="1" id="KW-0489">Methyltransferase</keyword>
<dbReference type="Proteomes" id="UP000322545">
    <property type="component" value="Unassembled WGS sequence"/>
</dbReference>
<dbReference type="PANTHER" id="PTHR43464:SF19">
    <property type="entry name" value="UBIQUINONE BIOSYNTHESIS O-METHYLTRANSFERASE, MITOCHONDRIAL"/>
    <property type="match status" value="1"/>
</dbReference>
<gene>
    <name evidence="5" type="ORF">SAMN05443432_101229</name>
</gene>
<dbReference type="SUPFAM" id="SSF53335">
    <property type="entry name" value="S-adenosyl-L-methionine-dependent methyltransferases"/>
    <property type="match status" value="1"/>
</dbReference>
<dbReference type="GO" id="GO:0032259">
    <property type="term" value="P:methylation"/>
    <property type="evidence" value="ECO:0007669"/>
    <property type="project" value="UniProtKB-KW"/>
</dbReference>
<evidence type="ECO:0000256" key="2">
    <source>
        <dbReference type="ARBA" id="ARBA00022679"/>
    </source>
</evidence>
<evidence type="ECO:0000313" key="6">
    <source>
        <dbReference type="Proteomes" id="UP000322545"/>
    </source>
</evidence>
<evidence type="ECO:0000259" key="4">
    <source>
        <dbReference type="Pfam" id="PF13649"/>
    </source>
</evidence>
<dbReference type="PANTHER" id="PTHR43464">
    <property type="entry name" value="METHYLTRANSFERASE"/>
    <property type="match status" value="1"/>
</dbReference>
<dbReference type="InterPro" id="IPR029063">
    <property type="entry name" value="SAM-dependent_MTases_sf"/>
</dbReference>
<evidence type="ECO:0000313" key="5">
    <source>
        <dbReference type="EMBL" id="SHL35474.1"/>
    </source>
</evidence>
<dbReference type="SUPFAM" id="SSF53756">
    <property type="entry name" value="UDP-Glycosyltransferase/glycogen phosphorylase"/>
    <property type="match status" value="1"/>
</dbReference>
<sequence>MRTAEGWDTETVNQLFDRFRKMENLYFDTSPDYWPTFNGSDALMTDPGSFLVEFLLLDRPICLLESKDGIGLSQEVAGFTAFEAGATGQEIAAFLDLVEQGKDEKSAARQNARQQYFGSSDGLVAQRIVDEMVHGISDRPYTIARVKENEKHEAAFRYWKQAKTTFLAPEEYYAKQEVLLKQLLERLQPAGFALDAGCGNGRFTEVFARFFEFVEGFDPGEELIKQARANAQDNGISNIEYRIDSLETPSLMSTYDLVSCMGVLSGVIDNERFLQITHWLRAACKPDGLLLLKDSLSVGSAQSIEADGYVAVYRNISDYLAAFRAAGFSLEEEIVIAPTNDKGLTNRLFVLQAVASRVGA</sequence>
<dbReference type="Pfam" id="PF04464">
    <property type="entry name" value="Glyphos_transf"/>
    <property type="match status" value="1"/>
</dbReference>
<name>A0A1M6ZYG2_9RHOB</name>
<dbReference type="CDD" id="cd02440">
    <property type="entry name" value="AdoMet_MTases"/>
    <property type="match status" value="1"/>
</dbReference>
<keyword evidence="6" id="KW-1185">Reference proteome</keyword>
<organism evidence="5 6">
    <name type="scientific">Roseovarius litoreus</name>
    <dbReference type="NCBI Taxonomy" id="1155722"/>
    <lineage>
        <taxon>Bacteria</taxon>
        <taxon>Pseudomonadati</taxon>
        <taxon>Pseudomonadota</taxon>
        <taxon>Alphaproteobacteria</taxon>
        <taxon>Rhodobacterales</taxon>
        <taxon>Roseobacteraceae</taxon>
        <taxon>Roseovarius</taxon>
    </lineage>
</organism>
<dbReference type="GO" id="GO:0010420">
    <property type="term" value="F:polyprenyldihydroxybenzoate methyltransferase activity"/>
    <property type="evidence" value="ECO:0007669"/>
    <property type="project" value="TreeGrafter"/>
</dbReference>
<protein>
    <submittedName>
        <fullName evidence="5">CDP-Glycerol:Poly(Glycerophosphate) glycerophosphotransferase</fullName>
    </submittedName>
</protein>
<dbReference type="AlphaFoldDB" id="A0A1M6ZYG2"/>
<accession>A0A1M6ZYG2</accession>
<dbReference type="InterPro" id="IPR041698">
    <property type="entry name" value="Methyltransf_25"/>
</dbReference>
<proteinExistence type="predicted"/>
<feature type="domain" description="Methyltransferase" evidence="4">
    <location>
        <begin position="194"/>
        <end position="288"/>
    </location>
</feature>